<evidence type="ECO:0000313" key="3">
    <source>
        <dbReference type="Proteomes" id="UP000053477"/>
    </source>
</evidence>
<evidence type="ECO:0000313" key="2">
    <source>
        <dbReference type="EMBL" id="KLO06568.1"/>
    </source>
</evidence>
<reference evidence="2 3" key="1">
    <citation type="submission" date="2015-04" db="EMBL/GenBank/DDBJ databases">
        <title>Complete genome sequence of Schizopora paradoxa KUC8140, a cosmopolitan wood degrader in East Asia.</title>
        <authorList>
            <consortium name="DOE Joint Genome Institute"/>
            <person name="Min B."/>
            <person name="Park H."/>
            <person name="Jang Y."/>
            <person name="Kim J.-J."/>
            <person name="Kim K.H."/>
            <person name="Pangilinan J."/>
            <person name="Lipzen A."/>
            <person name="Riley R."/>
            <person name="Grigoriev I.V."/>
            <person name="Spatafora J.W."/>
            <person name="Choi I.-G."/>
        </authorList>
    </citation>
    <scope>NUCLEOTIDE SEQUENCE [LARGE SCALE GENOMIC DNA]</scope>
    <source>
        <strain evidence="2 3">KUC8140</strain>
    </source>
</reference>
<organism evidence="2 3">
    <name type="scientific">Schizopora paradoxa</name>
    <dbReference type="NCBI Taxonomy" id="27342"/>
    <lineage>
        <taxon>Eukaryota</taxon>
        <taxon>Fungi</taxon>
        <taxon>Dikarya</taxon>
        <taxon>Basidiomycota</taxon>
        <taxon>Agaricomycotina</taxon>
        <taxon>Agaricomycetes</taxon>
        <taxon>Hymenochaetales</taxon>
        <taxon>Schizoporaceae</taxon>
        <taxon>Schizopora</taxon>
    </lineage>
</organism>
<proteinExistence type="predicted"/>
<sequence>MSKAVIGSGSSRRDTPSRGSVLTRLKPISNFIDAGAKRDVESVVKKIEQIRRHGETTIFERHADTSISLSDAELAKLKSLCKKLVDLSSSERATERYASEEIIRLSVEDPRIHLFLKELQLFPSGSYDLSMHTCCSFARFTIDDASVEVHGLWSDLFQISRGTVEGSAQTNDTMAEYLEHKNFYFIDYLQNRESSFLSARYLRHALKLGVVGNALYFIVNFWHRYLKIAINDAERSGDESIVEWSNLDGCFQSLPSGALRTAYAPPPLLADFLAQTIVYRRSNKVPSALQIFFCVPHMDPISLDKGLFSRISIDKTHFRLLPVYHAALFRALAEFPHESPLLPSEQNGRIHDAVKGMILFGDQIWTDYCEAAKQIWDYHYRNLSSESYTLPLSYYFHKITCLARNIPRCESPQ</sequence>
<gene>
    <name evidence="2" type="ORF">SCHPADRAFT_686459</name>
</gene>
<accession>A0A0H2RAP5</accession>
<dbReference type="EMBL" id="KQ086196">
    <property type="protein sequence ID" value="KLO06568.1"/>
    <property type="molecule type" value="Genomic_DNA"/>
</dbReference>
<dbReference type="InParanoid" id="A0A0H2RAP5"/>
<name>A0A0H2RAP5_9AGAM</name>
<dbReference type="Proteomes" id="UP000053477">
    <property type="component" value="Unassembled WGS sequence"/>
</dbReference>
<protein>
    <submittedName>
        <fullName evidence="2">Uncharacterized protein</fullName>
    </submittedName>
</protein>
<keyword evidence="3" id="KW-1185">Reference proteome</keyword>
<feature type="region of interest" description="Disordered" evidence="1">
    <location>
        <begin position="1"/>
        <end position="20"/>
    </location>
</feature>
<dbReference type="AlphaFoldDB" id="A0A0H2RAP5"/>
<evidence type="ECO:0000256" key="1">
    <source>
        <dbReference type="SAM" id="MobiDB-lite"/>
    </source>
</evidence>